<dbReference type="AlphaFoldDB" id="A0A0D9XY60"/>
<protein>
    <submittedName>
        <fullName evidence="1">Uncharacterized protein</fullName>
    </submittedName>
</protein>
<proteinExistence type="predicted"/>
<dbReference type="HOGENOM" id="CLU_2944998_0_0_1"/>
<reference evidence="1" key="3">
    <citation type="submission" date="2015-04" db="UniProtKB">
        <authorList>
            <consortium name="EnsemblPlants"/>
        </authorList>
    </citation>
    <scope>IDENTIFICATION</scope>
</reference>
<sequence length="60" mass="6749">MARGNRGDGAGTEEPVLEPVWVADIDVIKKEIMEDEANDLHEQVQNQAFQATTHKDELMQ</sequence>
<name>A0A0D9XY60_9ORYZ</name>
<reference evidence="2" key="2">
    <citation type="submission" date="2013-12" db="EMBL/GenBank/DDBJ databases">
        <authorList>
            <person name="Yu Y."/>
            <person name="Lee S."/>
            <person name="de Baynast K."/>
            <person name="Wissotski M."/>
            <person name="Liu L."/>
            <person name="Talag J."/>
            <person name="Goicoechea J."/>
            <person name="Angelova A."/>
            <person name="Jetty R."/>
            <person name="Kudrna D."/>
            <person name="Golser W."/>
            <person name="Rivera L."/>
            <person name="Zhang J."/>
            <person name="Wing R."/>
        </authorList>
    </citation>
    <scope>NUCLEOTIDE SEQUENCE</scope>
</reference>
<keyword evidence="2" id="KW-1185">Reference proteome</keyword>
<accession>A0A0D9XY60</accession>
<dbReference type="Gramene" id="LPERR12G06430.1">
    <property type="protein sequence ID" value="LPERR12G06430.1"/>
    <property type="gene ID" value="LPERR12G06430"/>
</dbReference>
<dbReference type="EnsemblPlants" id="LPERR12G06430.1">
    <property type="protein sequence ID" value="LPERR12G06430.1"/>
    <property type="gene ID" value="LPERR12G06430"/>
</dbReference>
<organism evidence="1 2">
    <name type="scientific">Leersia perrieri</name>
    <dbReference type="NCBI Taxonomy" id="77586"/>
    <lineage>
        <taxon>Eukaryota</taxon>
        <taxon>Viridiplantae</taxon>
        <taxon>Streptophyta</taxon>
        <taxon>Embryophyta</taxon>
        <taxon>Tracheophyta</taxon>
        <taxon>Spermatophyta</taxon>
        <taxon>Magnoliopsida</taxon>
        <taxon>Liliopsida</taxon>
        <taxon>Poales</taxon>
        <taxon>Poaceae</taxon>
        <taxon>BOP clade</taxon>
        <taxon>Oryzoideae</taxon>
        <taxon>Oryzeae</taxon>
        <taxon>Oryzinae</taxon>
        <taxon>Leersia</taxon>
    </lineage>
</organism>
<dbReference type="Proteomes" id="UP000032180">
    <property type="component" value="Chromosome 12"/>
</dbReference>
<evidence type="ECO:0000313" key="2">
    <source>
        <dbReference type="Proteomes" id="UP000032180"/>
    </source>
</evidence>
<evidence type="ECO:0000313" key="1">
    <source>
        <dbReference type="EnsemblPlants" id="LPERR12G06430.1"/>
    </source>
</evidence>
<reference evidence="1 2" key="1">
    <citation type="submission" date="2012-08" db="EMBL/GenBank/DDBJ databases">
        <title>Oryza genome evolution.</title>
        <authorList>
            <person name="Wing R.A."/>
        </authorList>
    </citation>
    <scope>NUCLEOTIDE SEQUENCE</scope>
</reference>